<gene>
    <name evidence="2" type="ORF">FQA47_024437</name>
</gene>
<sequence length="124" mass="13622">MDLLLSGTGNSFGREQGSENFSLCKHEEVHRKCEAFMELQDEEDFTEPGQKPGLCSEKERRFLTSPLSATAARRPRPAQPGAAPRSPRWVETPARSRSRSGFESGSAWKPSPGVFRAAASRAVS</sequence>
<dbReference type="EMBL" id="WKFB01001214">
    <property type="protein sequence ID" value="KAF6714628.1"/>
    <property type="molecule type" value="Genomic_DNA"/>
</dbReference>
<protein>
    <submittedName>
        <fullName evidence="2">Uncharacterized protein</fullName>
    </submittedName>
</protein>
<dbReference type="AlphaFoldDB" id="A0A834BJX3"/>
<feature type="region of interest" description="Disordered" evidence="1">
    <location>
        <begin position="40"/>
        <end position="124"/>
    </location>
</feature>
<name>A0A834BJX3_ORYME</name>
<evidence type="ECO:0000313" key="3">
    <source>
        <dbReference type="Proteomes" id="UP000646548"/>
    </source>
</evidence>
<feature type="region of interest" description="Disordered" evidence="1">
    <location>
        <begin position="1"/>
        <end position="24"/>
    </location>
</feature>
<comment type="caution">
    <text evidence="2">The sequence shown here is derived from an EMBL/GenBank/DDBJ whole genome shotgun (WGS) entry which is preliminary data.</text>
</comment>
<dbReference type="Proteomes" id="UP000646548">
    <property type="component" value="Unassembled WGS sequence"/>
</dbReference>
<organism evidence="2 3">
    <name type="scientific">Oryzias melastigma</name>
    <name type="common">Marine medaka</name>
    <dbReference type="NCBI Taxonomy" id="30732"/>
    <lineage>
        <taxon>Eukaryota</taxon>
        <taxon>Metazoa</taxon>
        <taxon>Chordata</taxon>
        <taxon>Craniata</taxon>
        <taxon>Vertebrata</taxon>
        <taxon>Euteleostomi</taxon>
        <taxon>Actinopterygii</taxon>
        <taxon>Neopterygii</taxon>
        <taxon>Teleostei</taxon>
        <taxon>Neoteleostei</taxon>
        <taxon>Acanthomorphata</taxon>
        <taxon>Ovalentaria</taxon>
        <taxon>Atherinomorphae</taxon>
        <taxon>Beloniformes</taxon>
        <taxon>Adrianichthyidae</taxon>
        <taxon>Oryziinae</taxon>
        <taxon>Oryzias</taxon>
    </lineage>
</organism>
<proteinExistence type="predicted"/>
<feature type="compositionally biased region" description="Polar residues" evidence="1">
    <location>
        <begin position="7"/>
        <end position="21"/>
    </location>
</feature>
<accession>A0A834BJX3</accession>
<reference evidence="2" key="1">
    <citation type="journal article" name="BMC Genomics">
        <title>Long-read sequencing and de novo genome assembly of marine medaka (Oryzias melastigma).</title>
        <authorList>
            <person name="Liang P."/>
            <person name="Saqib H.S.A."/>
            <person name="Ni X."/>
            <person name="Shen Y."/>
        </authorList>
    </citation>
    <scope>NUCLEOTIDE SEQUENCE</scope>
    <source>
        <strain evidence="2">Bigg-433</strain>
    </source>
</reference>
<evidence type="ECO:0000256" key="1">
    <source>
        <dbReference type="SAM" id="MobiDB-lite"/>
    </source>
</evidence>
<evidence type="ECO:0000313" key="2">
    <source>
        <dbReference type="EMBL" id="KAF6714628.1"/>
    </source>
</evidence>